<dbReference type="EMBL" id="SOSA01000935">
    <property type="protein sequence ID" value="THC88113.1"/>
    <property type="molecule type" value="Genomic_DNA"/>
</dbReference>
<sequence>MITAIECISVDAHGPLTLAGTLPAPALDTRTTLSTNNGSSTYSILSPKILLDGSCVFRRLTFTESKESLSSIVTCKDLVLLRRKIEQDMHGLNNQSRLRLQKMLSAVKKAFAEKNGIF</sequence>
<reference evidence="1 2" key="1">
    <citation type="submission" date="2019-03" db="EMBL/GenBank/DDBJ databases">
        <title>The genome sequence of a newly discovered highly antifungal drug resistant Aspergillus species, Aspergillus tanneri NIH 1004.</title>
        <authorList>
            <person name="Mounaud S."/>
            <person name="Singh I."/>
            <person name="Joardar V."/>
            <person name="Pakala S."/>
            <person name="Pakala S."/>
            <person name="Venepally P."/>
            <person name="Hoover J."/>
            <person name="Nierman W."/>
            <person name="Chung J."/>
            <person name="Losada L."/>
        </authorList>
    </citation>
    <scope>NUCLEOTIDE SEQUENCE [LARGE SCALE GENOMIC DNA]</scope>
    <source>
        <strain evidence="1 2">NIH1004</strain>
    </source>
</reference>
<evidence type="ECO:0000313" key="1">
    <source>
        <dbReference type="EMBL" id="THC88113.1"/>
    </source>
</evidence>
<evidence type="ECO:0000313" key="2">
    <source>
        <dbReference type="Proteomes" id="UP000308092"/>
    </source>
</evidence>
<organism evidence="1 2">
    <name type="scientific">Aspergillus tanneri</name>
    <dbReference type="NCBI Taxonomy" id="1220188"/>
    <lineage>
        <taxon>Eukaryota</taxon>
        <taxon>Fungi</taxon>
        <taxon>Dikarya</taxon>
        <taxon>Ascomycota</taxon>
        <taxon>Pezizomycotina</taxon>
        <taxon>Eurotiomycetes</taxon>
        <taxon>Eurotiomycetidae</taxon>
        <taxon>Eurotiales</taxon>
        <taxon>Aspergillaceae</taxon>
        <taxon>Aspergillus</taxon>
        <taxon>Aspergillus subgen. Circumdati</taxon>
    </lineage>
</organism>
<proteinExistence type="predicted"/>
<comment type="caution">
    <text evidence="1">The sequence shown here is derived from an EMBL/GenBank/DDBJ whole genome shotgun (WGS) entry which is preliminary data.</text>
</comment>
<keyword evidence="2" id="KW-1185">Reference proteome</keyword>
<gene>
    <name evidence="1" type="ORF">EYZ11_012443</name>
</gene>
<dbReference type="AlphaFoldDB" id="A0A4S3J085"/>
<name>A0A4S3J085_9EURO</name>
<dbReference type="VEuPathDB" id="FungiDB:EYZ11_012443"/>
<protein>
    <submittedName>
        <fullName evidence="1">Uncharacterized protein</fullName>
    </submittedName>
</protein>
<accession>A0A4S3J085</accession>
<dbReference type="Proteomes" id="UP000308092">
    <property type="component" value="Unassembled WGS sequence"/>
</dbReference>